<gene>
    <name evidence="1" type="ORF">MGAL_10B088173</name>
</gene>
<organism evidence="1 2">
    <name type="scientific">Mytilus galloprovincialis</name>
    <name type="common">Mediterranean mussel</name>
    <dbReference type="NCBI Taxonomy" id="29158"/>
    <lineage>
        <taxon>Eukaryota</taxon>
        <taxon>Metazoa</taxon>
        <taxon>Spiralia</taxon>
        <taxon>Lophotrochozoa</taxon>
        <taxon>Mollusca</taxon>
        <taxon>Bivalvia</taxon>
        <taxon>Autobranchia</taxon>
        <taxon>Pteriomorphia</taxon>
        <taxon>Mytilida</taxon>
        <taxon>Mytiloidea</taxon>
        <taxon>Mytilidae</taxon>
        <taxon>Mytilinae</taxon>
        <taxon>Mytilus</taxon>
    </lineage>
</organism>
<dbReference type="OrthoDB" id="6144248at2759"/>
<reference evidence="1" key="1">
    <citation type="submission" date="2018-11" db="EMBL/GenBank/DDBJ databases">
        <authorList>
            <person name="Alioto T."/>
            <person name="Alioto T."/>
        </authorList>
    </citation>
    <scope>NUCLEOTIDE SEQUENCE</scope>
</reference>
<protein>
    <recommendedName>
        <fullName evidence="3">C-terminal of Roc (COR) domain-containing protein</fullName>
    </recommendedName>
</protein>
<keyword evidence="2" id="KW-1185">Reference proteome</keyword>
<comment type="caution">
    <text evidence="1">The sequence shown here is derived from an EMBL/GenBank/DDBJ whole genome shotgun (WGS) entry which is preliminary data.</text>
</comment>
<dbReference type="EMBL" id="UYJE01002125">
    <property type="protein sequence ID" value="VDI08046.1"/>
    <property type="molecule type" value="Genomic_DNA"/>
</dbReference>
<dbReference type="AlphaFoldDB" id="A0A8B6CRA8"/>
<proteinExistence type="predicted"/>
<dbReference type="Proteomes" id="UP000596742">
    <property type="component" value="Unassembled WGS sequence"/>
</dbReference>
<sequence>MECFTEVLPTRWINLENLLEVLKDLGETVYSLENIKKLADDILIKNEELILFLKYQHKIGNIIFLEDKPNFIILKPSWLVQCFRSLVCDDEKKKQFSIKVTEMHKLANSGELSDNLIDALFANELDIKFTVYKHHILDIMEKFDILVQPQLSRTNKISYYMPCMIETSSSLEDIIEENLNFDNYHRTPWLVFEFKFLPIAYFNHVLFNYIREYRVFDLKSGQPALYTGKAIVYLDQIDYRLLIICFSKNAISLQIYSAEEPANSDENDKTHEKILNDLCSEIEKIKNRYMHTISYEMKAKCSEGVYSKRVGRISYTDLPTTRNDYLCREHNIWHSTEDIENTWLKYAAVVSIALLYFKLLKEIERKRHKNALCII</sequence>
<evidence type="ECO:0000313" key="1">
    <source>
        <dbReference type="EMBL" id="VDI08046.1"/>
    </source>
</evidence>
<evidence type="ECO:0000313" key="2">
    <source>
        <dbReference type="Proteomes" id="UP000596742"/>
    </source>
</evidence>
<evidence type="ECO:0008006" key="3">
    <source>
        <dbReference type="Google" id="ProtNLM"/>
    </source>
</evidence>
<accession>A0A8B6CRA8</accession>
<name>A0A8B6CRA8_MYTGA</name>